<dbReference type="InterPro" id="IPR010982">
    <property type="entry name" value="Lambda_DNA-bd_dom_sf"/>
</dbReference>
<dbReference type="RefSeq" id="WP_141885805.1">
    <property type="nucleotide sequence ID" value="NZ_BAAAUY010000007.1"/>
</dbReference>
<feature type="domain" description="HTH cro/C1-type" evidence="2">
    <location>
        <begin position="18"/>
        <end position="72"/>
    </location>
</feature>
<keyword evidence="1" id="KW-0238">DNA-binding</keyword>
<dbReference type="GO" id="GO:0003677">
    <property type="term" value="F:DNA binding"/>
    <property type="evidence" value="ECO:0007669"/>
    <property type="project" value="UniProtKB-KW"/>
</dbReference>
<dbReference type="GO" id="GO:0005829">
    <property type="term" value="C:cytosol"/>
    <property type="evidence" value="ECO:0007669"/>
    <property type="project" value="TreeGrafter"/>
</dbReference>
<dbReference type="InterPro" id="IPR050807">
    <property type="entry name" value="TransReg_Diox_bact_type"/>
</dbReference>
<evidence type="ECO:0000313" key="4">
    <source>
        <dbReference type="Proteomes" id="UP000319094"/>
    </source>
</evidence>
<name>A0A542Y2N4_9MICO</name>
<dbReference type="SMART" id="SM00530">
    <property type="entry name" value="HTH_XRE"/>
    <property type="match status" value="1"/>
</dbReference>
<proteinExistence type="predicted"/>
<dbReference type="OrthoDB" id="513181at2"/>
<dbReference type="AlphaFoldDB" id="A0A542Y2N4"/>
<dbReference type="InterPro" id="IPR011051">
    <property type="entry name" value="RmlC_Cupin_sf"/>
</dbReference>
<keyword evidence="4" id="KW-1185">Reference proteome</keyword>
<dbReference type="PROSITE" id="PS50943">
    <property type="entry name" value="HTH_CROC1"/>
    <property type="match status" value="1"/>
</dbReference>
<dbReference type="InterPro" id="IPR013096">
    <property type="entry name" value="Cupin_2"/>
</dbReference>
<protein>
    <submittedName>
        <fullName evidence="3">XRE family transcriptional regulator</fullName>
    </submittedName>
</protein>
<dbReference type="InterPro" id="IPR001387">
    <property type="entry name" value="Cro/C1-type_HTH"/>
</dbReference>
<dbReference type="Proteomes" id="UP000319094">
    <property type="component" value="Unassembled WGS sequence"/>
</dbReference>
<evidence type="ECO:0000313" key="3">
    <source>
        <dbReference type="EMBL" id="TQL42339.1"/>
    </source>
</evidence>
<sequence length="198" mass="21614">MAIEHVVSAALEQLPARLRKAREKRSLTLSDLAGRTGVSTSTLSRLESGQRRATMELVLLIALALEVPLVELVAAPKLSDPRVELPHSRSGGRTVVPLTRQRTEPRAFKLVIPPTESTPALRTHSGYEWLYVLSGTMRLCLGEHDLELGPGEVAEFPTEQPHWFGSTGRGQVELLSLFGTQGEMMHVRAHTRSGPGVG</sequence>
<organism evidence="3 4">
    <name type="scientific">Leucobacter komagatae</name>
    <dbReference type="NCBI Taxonomy" id="55969"/>
    <lineage>
        <taxon>Bacteria</taxon>
        <taxon>Bacillati</taxon>
        <taxon>Actinomycetota</taxon>
        <taxon>Actinomycetes</taxon>
        <taxon>Micrococcales</taxon>
        <taxon>Microbacteriaceae</taxon>
        <taxon>Leucobacter</taxon>
    </lineage>
</organism>
<comment type="caution">
    <text evidence="3">The sequence shown here is derived from an EMBL/GenBank/DDBJ whole genome shotgun (WGS) entry which is preliminary data.</text>
</comment>
<dbReference type="Pfam" id="PF01381">
    <property type="entry name" value="HTH_3"/>
    <property type="match status" value="1"/>
</dbReference>
<dbReference type="Gene3D" id="1.10.260.40">
    <property type="entry name" value="lambda repressor-like DNA-binding domains"/>
    <property type="match status" value="1"/>
</dbReference>
<dbReference type="Pfam" id="PF07883">
    <property type="entry name" value="Cupin_2"/>
    <property type="match status" value="1"/>
</dbReference>
<dbReference type="EMBL" id="VFON01000001">
    <property type="protein sequence ID" value="TQL42339.1"/>
    <property type="molecule type" value="Genomic_DNA"/>
</dbReference>
<dbReference type="Gene3D" id="2.60.120.10">
    <property type="entry name" value="Jelly Rolls"/>
    <property type="match status" value="1"/>
</dbReference>
<dbReference type="InterPro" id="IPR014710">
    <property type="entry name" value="RmlC-like_jellyroll"/>
</dbReference>
<dbReference type="PANTHER" id="PTHR46797">
    <property type="entry name" value="HTH-TYPE TRANSCRIPTIONAL REGULATOR"/>
    <property type="match status" value="1"/>
</dbReference>
<reference evidence="3 4" key="1">
    <citation type="submission" date="2019-06" db="EMBL/GenBank/DDBJ databases">
        <title>Sequencing the genomes of 1000 actinobacteria strains.</title>
        <authorList>
            <person name="Klenk H.-P."/>
        </authorList>
    </citation>
    <scope>NUCLEOTIDE SEQUENCE [LARGE SCALE GENOMIC DNA]</scope>
    <source>
        <strain evidence="3 4">DSM 8803</strain>
    </source>
</reference>
<dbReference type="SUPFAM" id="SSF51182">
    <property type="entry name" value="RmlC-like cupins"/>
    <property type="match status" value="1"/>
</dbReference>
<gene>
    <name evidence="3" type="ORF">FB468_0328</name>
</gene>
<dbReference type="CDD" id="cd00093">
    <property type="entry name" value="HTH_XRE"/>
    <property type="match status" value="1"/>
</dbReference>
<evidence type="ECO:0000259" key="2">
    <source>
        <dbReference type="PROSITE" id="PS50943"/>
    </source>
</evidence>
<dbReference type="SUPFAM" id="SSF47413">
    <property type="entry name" value="lambda repressor-like DNA-binding domains"/>
    <property type="match status" value="1"/>
</dbReference>
<evidence type="ECO:0000256" key="1">
    <source>
        <dbReference type="ARBA" id="ARBA00023125"/>
    </source>
</evidence>
<dbReference type="CDD" id="cd02209">
    <property type="entry name" value="cupin_XRE_C"/>
    <property type="match status" value="1"/>
</dbReference>
<dbReference type="PANTHER" id="PTHR46797:SF1">
    <property type="entry name" value="METHYLPHOSPHONATE SYNTHASE"/>
    <property type="match status" value="1"/>
</dbReference>
<dbReference type="GO" id="GO:0003700">
    <property type="term" value="F:DNA-binding transcription factor activity"/>
    <property type="evidence" value="ECO:0007669"/>
    <property type="project" value="TreeGrafter"/>
</dbReference>
<accession>A0A542Y2N4</accession>